<name>A0A0E0A968_9ORYZ</name>
<dbReference type="HOGENOM" id="CLU_048049_0_0_1"/>
<comment type="similarity">
    <text evidence="2">Belongs to the IQD family.</text>
</comment>
<feature type="compositionally biased region" description="Basic and acidic residues" evidence="3">
    <location>
        <begin position="26"/>
        <end position="39"/>
    </location>
</feature>
<dbReference type="GO" id="GO:0005516">
    <property type="term" value="F:calmodulin binding"/>
    <property type="evidence" value="ECO:0007669"/>
    <property type="project" value="UniProtKB-KW"/>
</dbReference>
<accession>A0A0E0A968</accession>
<keyword evidence="5" id="KW-1185">Reference proteome</keyword>
<evidence type="ECO:0000256" key="3">
    <source>
        <dbReference type="SAM" id="MobiDB-lite"/>
    </source>
</evidence>
<protein>
    <submittedName>
        <fullName evidence="4">Uncharacterized protein</fullName>
    </submittedName>
</protein>
<feature type="region of interest" description="Disordered" evidence="3">
    <location>
        <begin position="21"/>
        <end position="50"/>
    </location>
</feature>
<proteinExistence type="inferred from homology"/>
<feature type="compositionally biased region" description="Low complexity" evidence="3">
    <location>
        <begin position="400"/>
        <end position="417"/>
    </location>
</feature>
<feature type="region of interest" description="Disordered" evidence="3">
    <location>
        <begin position="213"/>
        <end position="232"/>
    </location>
</feature>
<reference evidence="4" key="1">
    <citation type="submission" date="2015-04" db="UniProtKB">
        <authorList>
            <consortium name="EnsemblPlants"/>
        </authorList>
    </citation>
    <scope>IDENTIFICATION</scope>
</reference>
<sequence>MGKKPGGAGAGAGWLATVRKVFKPGTSKDPRLAKKRGGDENAAGGGGGGVGQAVEILSMEHFPAAETSPEVTTNEGSGGSVFGRERLHVGRDEAESAWRARRGMAASRAVRNAAARGRAAGREERAAARIQAFYRGYLARRALRALRGLVRLQALVRGHQVRRQVHLTMRCMQALVRAQARVRARRLTSHVALARPTPHAAGLHSCGHRGRFVAPDHQNDDDEEDAGETETTTMPHMVARPRRNSSHIVDECPPLNSGWRDAVPYGEGRRRHDPAPRREMAPIPTSTYGYQQQLQREEQDECTVGWQWLEQCMAGVQPPRHVPEQAPHHVVAAAAAAETSYVTAAATDEVSEKTVEMDAGRKLSPAKDLYPVRPPAVPGYMAATQSARAKARMAPASAHVAPRAAQAHARSRSSSVALGGASTATSGWSTNNNCSGGAGGRAPLHRAGYSPDSSCSGDRTPPPPPQGGGRGRAAYA</sequence>
<dbReference type="EnsemblPlants" id="OGLUM06G14660.1">
    <property type="protein sequence ID" value="OGLUM06G14660.1"/>
    <property type="gene ID" value="OGLUM06G14660"/>
</dbReference>
<feature type="region of interest" description="Disordered" evidence="3">
    <location>
        <begin position="260"/>
        <end position="283"/>
    </location>
</feature>
<evidence type="ECO:0000256" key="1">
    <source>
        <dbReference type="ARBA" id="ARBA00022860"/>
    </source>
</evidence>
<dbReference type="PROSITE" id="PS50096">
    <property type="entry name" value="IQ"/>
    <property type="match status" value="2"/>
</dbReference>
<feature type="compositionally biased region" description="Gly residues" evidence="3">
    <location>
        <begin position="467"/>
        <end position="476"/>
    </location>
</feature>
<feature type="region of interest" description="Disordered" evidence="3">
    <location>
        <begin position="65"/>
        <end position="86"/>
    </location>
</feature>
<evidence type="ECO:0000313" key="5">
    <source>
        <dbReference type="Proteomes" id="UP000026961"/>
    </source>
</evidence>
<reference evidence="4" key="2">
    <citation type="submission" date="2018-05" db="EMBL/GenBank/DDBJ databases">
        <title>OgluRS3 (Oryza glumaepatula Reference Sequence Version 3).</title>
        <authorList>
            <person name="Zhang J."/>
            <person name="Kudrna D."/>
            <person name="Lee S."/>
            <person name="Talag J."/>
            <person name="Welchert J."/>
            <person name="Wing R.A."/>
        </authorList>
    </citation>
    <scope>NUCLEOTIDE SEQUENCE [LARGE SCALE GENOMIC DNA]</scope>
</reference>
<feature type="compositionally biased region" description="Acidic residues" evidence="3">
    <location>
        <begin position="219"/>
        <end position="228"/>
    </location>
</feature>
<feature type="region of interest" description="Disordered" evidence="3">
    <location>
        <begin position="400"/>
        <end position="476"/>
    </location>
</feature>
<keyword evidence="1" id="KW-0112">Calmodulin-binding</keyword>
<dbReference type="eggNOG" id="ENOG502QQK3">
    <property type="taxonomic scope" value="Eukaryota"/>
</dbReference>
<dbReference type="PANTHER" id="PTHR32295">
    <property type="entry name" value="IQ-DOMAIN 5-RELATED"/>
    <property type="match status" value="1"/>
</dbReference>
<dbReference type="SMART" id="SM00015">
    <property type="entry name" value="IQ"/>
    <property type="match status" value="2"/>
</dbReference>
<feature type="compositionally biased region" description="Basic and acidic residues" evidence="3">
    <location>
        <begin position="267"/>
        <end position="280"/>
    </location>
</feature>
<dbReference type="InterPro" id="IPR000048">
    <property type="entry name" value="IQ_motif_EF-hand-BS"/>
</dbReference>
<dbReference type="Gramene" id="OGLUM06G14660.1">
    <property type="protein sequence ID" value="OGLUM06G14660.1"/>
    <property type="gene ID" value="OGLUM06G14660"/>
</dbReference>
<dbReference type="Proteomes" id="UP000026961">
    <property type="component" value="Chromosome 6"/>
</dbReference>
<feature type="compositionally biased region" description="Polar residues" evidence="3">
    <location>
        <begin position="422"/>
        <end position="435"/>
    </location>
</feature>
<dbReference type="AlphaFoldDB" id="A0A0E0A968"/>
<dbReference type="Pfam" id="PF00612">
    <property type="entry name" value="IQ"/>
    <property type="match status" value="2"/>
</dbReference>
<evidence type="ECO:0000313" key="4">
    <source>
        <dbReference type="EnsemblPlants" id="OGLUM06G14660.1"/>
    </source>
</evidence>
<dbReference type="PANTHER" id="PTHR32295:SF179">
    <property type="entry name" value="OS06G0341800 PROTEIN"/>
    <property type="match status" value="1"/>
</dbReference>
<organism evidence="4">
    <name type="scientific">Oryza glumipatula</name>
    <dbReference type="NCBI Taxonomy" id="40148"/>
    <lineage>
        <taxon>Eukaryota</taxon>
        <taxon>Viridiplantae</taxon>
        <taxon>Streptophyta</taxon>
        <taxon>Embryophyta</taxon>
        <taxon>Tracheophyta</taxon>
        <taxon>Spermatophyta</taxon>
        <taxon>Magnoliopsida</taxon>
        <taxon>Liliopsida</taxon>
        <taxon>Poales</taxon>
        <taxon>Poaceae</taxon>
        <taxon>BOP clade</taxon>
        <taxon>Oryzoideae</taxon>
        <taxon>Oryzeae</taxon>
        <taxon>Oryzinae</taxon>
        <taxon>Oryza</taxon>
    </lineage>
</organism>
<evidence type="ECO:0000256" key="2">
    <source>
        <dbReference type="ARBA" id="ARBA00024341"/>
    </source>
</evidence>
<dbReference type="STRING" id="40148.A0A0E0A968"/>